<dbReference type="Proteomes" id="UP000727407">
    <property type="component" value="Unassembled WGS sequence"/>
</dbReference>
<feature type="non-terminal residue" evidence="35">
    <location>
        <position position="1"/>
    </location>
</feature>
<evidence type="ECO:0000256" key="14">
    <source>
        <dbReference type="ARBA" id="ARBA00022853"/>
    </source>
</evidence>
<evidence type="ECO:0000259" key="33">
    <source>
        <dbReference type="PROSITE" id="PS51058"/>
    </source>
</evidence>
<dbReference type="SUPFAM" id="SSF52047">
    <property type="entry name" value="RNI-like"/>
    <property type="match status" value="1"/>
</dbReference>
<feature type="domain" description="PHD-type" evidence="31">
    <location>
        <begin position="794"/>
        <end position="850"/>
    </location>
</feature>
<dbReference type="InterPro" id="IPR041070">
    <property type="entry name" value="JHD"/>
</dbReference>
<dbReference type="GO" id="GO:0008270">
    <property type="term" value="F:zinc ion binding"/>
    <property type="evidence" value="ECO:0007669"/>
    <property type="project" value="UniProtKB-KW"/>
</dbReference>
<dbReference type="GO" id="GO:0005634">
    <property type="term" value="C:nucleus"/>
    <property type="evidence" value="ECO:0007669"/>
    <property type="project" value="UniProtKB-SubCell"/>
</dbReference>
<evidence type="ECO:0000256" key="10">
    <source>
        <dbReference type="ARBA" id="ARBA00022692"/>
    </source>
</evidence>
<evidence type="ECO:0000256" key="13">
    <source>
        <dbReference type="ARBA" id="ARBA00022833"/>
    </source>
</evidence>
<dbReference type="Pfam" id="PF02373">
    <property type="entry name" value="JmjC"/>
    <property type="match status" value="1"/>
</dbReference>
<evidence type="ECO:0000259" key="34">
    <source>
        <dbReference type="PROSITE" id="PS51184"/>
    </source>
</evidence>
<dbReference type="Gene3D" id="1.20.5.110">
    <property type="match status" value="1"/>
</dbReference>
<dbReference type="SMART" id="SM00558">
    <property type="entry name" value="JmjC"/>
    <property type="match status" value="1"/>
</dbReference>
<dbReference type="CDD" id="cd21784">
    <property type="entry name" value="CTD_KDM2A"/>
    <property type="match status" value="1"/>
</dbReference>
<evidence type="ECO:0000256" key="4">
    <source>
        <dbReference type="ARBA" id="ARBA00006942"/>
    </source>
</evidence>
<keyword evidence="13" id="KW-0862">Zinc</keyword>
<dbReference type="CDD" id="cd15880">
    <property type="entry name" value="SNARE_syntaxin1"/>
    <property type="match status" value="1"/>
</dbReference>
<comment type="similarity">
    <text evidence="4">Belongs to the JHDM1 histone demethylase family. JHDM1D subfamily.</text>
</comment>
<dbReference type="GO" id="GO:0016192">
    <property type="term" value="P:vesicle-mediated transport"/>
    <property type="evidence" value="ECO:0007669"/>
    <property type="project" value="InterPro"/>
</dbReference>
<protein>
    <recommendedName>
        <fullName evidence="26">Syntaxin-3</fullName>
        <ecNumber evidence="6">1.14.11.27</ecNumber>
    </recommendedName>
</protein>
<dbReference type="PROSITE" id="PS50016">
    <property type="entry name" value="ZF_PHD_2"/>
    <property type="match status" value="1"/>
</dbReference>
<feature type="region of interest" description="Disordered" evidence="30">
    <location>
        <begin position="611"/>
        <end position="634"/>
    </location>
</feature>
<dbReference type="Pfam" id="PF12937">
    <property type="entry name" value="F-box-like"/>
    <property type="match status" value="1"/>
</dbReference>
<keyword evidence="21" id="KW-0238">DNA-binding</keyword>
<evidence type="ECO:0000256" key="22">
    <source>
        <dbReference type="ARBA" id="ARBA00023136"/>
    </source>
</evidence>
<feature type="compositionally biased region" description="Gly residues" evidence="30">
    <location>
        <begin position="869"/>
        <end position="881"/>
    </location>
</feature>
<dbReference type="InterPro" id="IPR001965">
    <property type="entry name" value="Znf_PHD"/>
</dbReference>
<evidence type="ECO:0000256" key="26">
    <source>
        <dbReference type="ARBA" id="ARBA00072670"/>
    </source>
</evidence>
<feature type="compositionally biased region" description="Low complexity" evidence="30">
    <location>
        <begin position="955"/>
        <end position="975"/>
    </location>
</feature>
<dbReference type="InterPro" id="IPR002857">
    <property type="entry name" value="Znf_CXXC"/>
</dbReference>
<dbReference type="GO" id="GO:0005484">
    <property type="term" value="F:SNAP receptor activity"/>
    <property type="evidence" value="ECO:0007669"/>
    <property type="project" value="InterPro"/>
</dbReference>
<dbReference type="Gene3D" id="2.60.120.650">
    <property type="entry name" value="Cupin"/>
    <property type="match status" value="1"/>
</dbReference>
<dbReference type="Gene3D" id="3.30.40.10">
    <property type="entry name" value="Zinc/RING finger domain, C3HC4 (zinc finger)"/>
    <property type="match status" value="1"/>
</dbReference>
<evidence type="ECO:0000256" key="11">
    <source>
        <dbReference type="ARBA" id="ARBA00022723"/>
    </source>
</evidence>
<evidence type="ECO:0000256" key="29">
    <source>
        <dbReference type="SAM" id="Coils"/>
    </source>
</evidence>
<evidence type="ECO:0000256" key="28">
    <source>
        <dbReference type="RuleBase" id="RU003858"/>
    </source>
</evidence>
<evidence type="ECO:0000256" key="24">
    <source>
        <dbReference type="ARBA" id="ARBA00023242"/>
    </source>
</evidence>
<keyword evidence="23" id="KW-0804">Transcription</keyword>
<dbReference type="GO" id="GO:0005737">
    <property type="term" value="C:cytoplasm"/>
    <property type="evidence" value="ECO:0007669"/>
    <property type="project" value="UniProtKB-ARBA"/>
</dbReference>
<evidence type="ECO:0000256" key="6">
    <source>
        <dbReference type="ARBA" id="ARBA00013246"/>
    </source>
</evidence>
<accession>A0A8J4X3V5</accession>
<dbReference type="InterPro" id="IPR000727">
    <property type="entry name" value="T_SNARE_dom"/>
</dbReference>
<dbReference type="EMBL" id="QNUK01000129">
    <property type="protein sequence ID" value="KAF5900676.1"/>
    <property type="molecule type" value="Genomic_DNA"/>
</dbReference>
<dbReference type="PROSITE" id="PS00914">
    <property type="entry name" value="SYNTAXIN"/>
    <property type="match status" value="1"/>
</dbReference>
<evidence type="ECO:0000256" key="23">
    <source>
        <dbReference type="ARBA" id="ARBA00023163"/>
    </source>
</evidence>
<dbReference type="SUPFAM" id="SSF57903">
    <property type="entry name" value="FYVE/PHD zinc finger"/>
    <property type="match status" value="1"/>
</dbReference>
<evidence type="ECO:0000256" key="17">
    <source>
        <dbReference type="ARBA" id="ARBA00023002"/>
    </source>
</evidence>
<dbReference type="EC" id="1.14.11.27" evidence="6"/>
<comment type="subcellular location">
    <subcellularLocation>
        <location evidence="3">Membrane</location>
        <topology evidence="3">Single-pass type IV membrane protein</topology>
    </subcellularLocation>
    <subcellularLocation>
        <location evidence="2">Nucleus</location>
    </subcellularLocation>
</comment>
<evidence type="ECO:0000313" key="35">
    <source>
        <dbReference type="EMBL" id="KAF5900676.1"/>
    </source>
</evidence>
<keyword evidence="20 29" id="KW-0175">Coiled coil</keyword>
<keyword evidence="36" id="KW-1185">Reference proteome</keyword>
<dbReference type="Gene3D" id="1.20.58.70">
    <property type="match status" value="1"/>
</dbReference>
<feature type="region of interest" description="Disordered" evidence="30">
    <location>
        <begin position="851"/>
        <end position="1126"/>
    </location>
</feature>
<dbReference type="CDD" id="cd22181">
    <property type="entry name" value="F-box_FBXL11"/>
    <property type="match status" value="1"/>
</dbReference>
<evidence type="ECO:0000256" key="2">
    <source>
        <dbReference type="ARBA" id="ARBA00004123"/>
    </source>
</evidence>
<comment type="similarity">
    <text evidence="5 28">Belongs to the syntaxin family.</text>
</comment>
<dbReference type="Gene3D" id="1.20.58.1360">
    <property type="match status" value="1"/>
</dbReference>
<feature type="compositionally biased region" description="Acidic residues" evidence="30">
    <location>
        <begin position="1025"/>
        <end position="1050"/>
    </location>
</feature>
<evidence type="ECO:0000256" key="8">
    <source>
        <dbReference type="ARBA" id="ARBA00022491"/>
    </source>
</evidence>
<dbReference type="InterPro" id="IPR050690">
    <property type="entry name" value="JHDM1_Histone_Demethylase"/>
</dbReference>
<keyword evidence="19" id="KW-0805">Transcription regulation</keyword>
<evidence type="ECO:0000313" key="36">
    <source>
        <dbReference type="Proteomes" id="UP000727407"/>
    </source>
</evidence>
<dbReference type="GO" id="GO:0140680">
    <property type="term" value="F:histone H3K36me/H3K36me2 demethylase activity"/>
    <property type="evidence" value="ECO:0007669"/>
    <property type="project" value="UniProtKB-EC"/>
</dbReference>
<dbReference type="Gene3D" id="3.80.10.10">
    <property type="entry name" value="Ribonuclease Inhibitor"/>
    <property type="match status" value="1"/>
</dbReference>
<feature type="compositionally biased region" description="Basic residues" evidence="30">
    <location>
        <begin position="1009"/>
        <end position="1022"/>
    </location>
</feature>
<evidence type="ECO:0000259" key="32">
    <source>
        <dbReference type="PROSITE" id="PS50192"/>
    </source>
</evidence>
<feature type="compositionally biased region" description="Low complexity" evidence="30">
    <location>
        <begin position="884"/>
        <end position="896"/>
    </location>
</feature>
<dbReference type="SUPFAM" id="SSF47661">
    <property type="entry name" value="t-snare proteins"/>
    <property type="match status" value="1"/>
</dbReference>
<dbReference type="PROSITE" id="PS51058">
    <property type="entry name" value="ZF_CXXC"/>
    <property type="match status" value="1"/>
</dbReference>
<reference evidence="35" key="1">
    <citation type="submission" date="2020-07" db="EMBL/GenBank/DDBJ databases">
        <title>Clarias magur genome sequencing, assembly and annotation.</title>
        <authorList>
            <person name="Kushwaha B."/>
            <person name="Kumar R."/>
            <person name="Das P."/>
            <person name="Joshi C.G."/>
            <person name="Kumar D."/>
            <person name="Nagpure N.S."/>
            <person name="Pandey M."/>
            <person name="Agarwal S."/>
            <person name="Srivastava S."/>
            <person name="Singh M."/>
            <person name="Sahoo L."/>
            <person name="Jayasankar P."/>
            <person name="Meher P.K."/>
            <person name="Koringa P.G."/>
            <person name="Iquebal M.A."/>
            <person name="Das S.P."/>
            <person name="Bit A."/>
            <person name="Patnaik S."/>
            <person name="Patel N."/>
            <person name="Shah T.M."/>
            <person name="Hinsu A."/>
            <person name="Jena J.K."/>
        </authorList>
    </citation>
    <scope>NUCLEOTIDE SEQUENCE</scope>
    <source>
        <strain evidence="35">CIFAMagur01</strain>
        <tissue evidence="35">Testis</tissue>
    </source>
</reference>
<gene>
    <name evidence="35" type="ORF">DAT39_009591</name>
</gene>
<proteinExistence type="inferred from homology"/>
<keyword evidence="16" id="KW-1133">Transmembrane helix</keyword>
<dbReference type="FunFam" id="1.20.58.70:FF:000001">
    <property type="entry name" value="Syntaxin 3"/>
    <property type="match status" value="1"/>
</dbReference>
<dbReference type="GO" id="GO:0006886">
    <property type="term" value="P:intracellular protein transport"/>
    <property type="evidence" value="ECO:0007669"/>
    <property type="project" value="InterPro"/>
</dbReference>
<dbReference type="Pfam" id="PF16866">
    <property type="entry name" value="PHD_4"/>
    <property type="match status" value="1"/>
</dbReference>
<evidence type="ECO:0000256" key="27">
    <source>
        <dbReference type="PROSITE-ProRule" id="PRU00509"/>
    </source>
</evidence>
<dbReference type="FunFam" id="1.20.5.110:FF:000023">
    <property type="entry name" value="Syntaxin 3"/>
    <property type="match status" value="1"/>
</dbReference>
<evidence type="ECO:0000256" key="21">
    <source>
        <dbReference type="ARBA" id="ARBA00023125"/>
    </source>
</evidence>
<feature type="coiled-coil region" evidence="29">
    <location>
        <begin position="62"/>
        <end position="100"/>
    </location>
</feature>
<evidence type="ECO:0000256" key="30">
    <source>
        <dbReference type="SAM" id="MobiDB-lite"/>
    </source>
</evidence>
<dbReference type="InterPro" id="IPR006012">
    <property type="entry name" value="Syntaxin/epimorphin_CS"/>
</dbReference>
<evidence type="ECO:0000256" key="16">
    <source>
        <dbReference type="ARBA" id="ARBA00022989"/>
    </source>
</evidence>
<evidence type="ECO:0000256" key="25">
    <source>
        <dbReference type="ARBA" id="ARBA00047915"/>
    </source>
</evidence>
<dbReference type="GO" id="GO:0003677">
    <property type="term" value="F:DNA binding"/>
    <property type="evidence" value="ECO:0007669"/>
    <property type="project" value="UniProtKB-KW"/>
</dbReference>
<dbReference type="Pfam" id="PF02008">
    <property type="entry name" value="zf-CXXC"/>
    <property type="match status" value="1"/>
</dbReference>
<dbReference type="SMART" id="SM00249">
    <property type="entry name" value="PHD"/>
    <property type="match status" value="1"/>
</dbReference>
<evidence type="ECO:0000256" key="5">
    <source>
        <dbReference type="ARBA" id="ARBA00009063"/>
    </source>
</evidence>
<evidence type="ECO:0000256" key="19">
    <source>
        <dbReference type="ARBA" id="ARBA00023015"/>
    </source>
</evidence>
<dbReference type="SMART" id="SM00367">
    <property type="entry name" value="LRR_CC"/>
    <property type="match status" value="3"/>
</dbReference>
<dbReference type="PROSITE" id="PS51184">
    <property type="entry name" value="JMJC"/>
    <property type="match status" value="1"/>
</dbReference>
<organism evidence="35 36">
    <name type="scientific">Clarias magur</name>
    <name type="common">Asian catfish</name>
    <name type="synonym">Macropteronotus magur</name>
    <dbReference type="NCBI Taxonomy" id="1594786"/>
    <lineage>
        <taxon>Eukaryota</taxon>
        <taxon>Metazoa</taxon>
        <taxon>Chordata</taxon>
        <taxon>Craniata</taxon>
        <taxon>Vertebrata</taxon>
        <taxon>Euteleostomi</taxon>
        <taxon>Actinopterygii</taxon>
        <taxon>Neopterygii</taxon>
        <taxon>Teleostei</taxon>
        <taxon>Ostariophysi</taxon>
        <taxon>Siluriformes</taxon>
        <taxon>Clariidae</taxon>
        <taxon>Clarias</taxon>
    </lineage>
</organism>
<dbReference type="OrthoDB" id="5876800at2759"/>
<feature type="domain" description="JmjC" evidence="34">
    <location>
        <begin position="389"/>
        <end position="557"/>
    </location>
</feature>
<feature type="domain" description="CXXC-type" evidence="33">
    <location>
        <begin position="739"/>
        <end position="787"/>
    </location>
</feature>
<evidence type="ECO:0000256" key="20">
    <source>
        <dbReference type="ARBA" id="ARBA00023054"/>
    </source>
</evidence>
<keyword evidence="9" id="KW-0433">Leucine-rich repeat</keyword>
<dbReference type="CDD" id="cd15555">
    <property type="entry name" value="PHD_KDM2A_2B"/>
    <property type="match status" value="1"/>
</dbReference>
<dbReference type="SMART" id="SM00397">
    <property type="entry name" value="t_SNARE"/>
    <property type="match status" value="1"/>
</dbReference>
<dbReference type="Pfam" id="PF17811">
    <property type="entry name" value="JHD"/>
    <property type="match status" value="1"/>
</dbReference>
<dbReference type="PANTHER" id="PTHR23123">
    <property type="entry name" value="PHD/F-BOX CONTAINING PROTEIN"/>
    <property type="match status" value="1"/>
</dbReference>
<dbReference type="SMART" id="SM00503">
    <property type="entry name" value="SynN"/>
    <property type="match status" value="1"/>
</dbReference>
<dbReference type="InterPro" id="IPR003347">
    <property type="entry name" value="JmjC_dom"/>
</dbReference>
<feature type="compositionally biased region" description="Polar residues" evidence="30">
    <location>
        <begin position="1187"/>
        <end position="1202"/>
    </location>
</feature>
<evidence type="ECO:0000256" key="1">
    <source>
        <dbReference type="ARBA" id="ARBA00001954"/>
    </source>
</evidence>
<keyword evidence="18" id="KW-0408">Iron</keyword>
<dbReference type="PROSITE" id="PS50192">
    <property type="entry name" value="T_SNARE"/>
    <property type="match status" value="1"/>
</dbReference>
<evidence type="ECO:0000256" key="3">
    <source>
        <dbReference type="ARBA" id="ARBA00004211"/>
    </source>
</evidence>
<evidence type="ECO:0000256" key="12">
    <source>
        <dbReference type="ARBA" id="ARBA00022771"/>
    </source>
</evidence>
<keyword evidence="11" id="KW-0479">Metal-binding</keyword>
<evidence type="ECO:0000256" key="15">
    <source>
        <dbReference type="ARBA" id="ARBA00022964"/>
    </source>
</evidence>
<keyword evidence="22" id="KW-0472">Membrane</keyword>
<keyword evidence="24" id="KW-0539">Nucleus</keyword>
<keyword evidence="17" id="KW-0560">Oxidoreductase</keyword>
<feature type="compositionally biased region" description="Acidic residues" evidence="30">
    <location>
        <begin position="1073"/>
        <end position="1120"/>
    </location>
</feature>
<feature type="compositionally biased region" description="Pro residues" evidence="30">
    <location>
        <begin position="1766"/>
        <end position="1782"/>
    </location>
</feature>
<name>A0A8J4X3V5_CLAMG</name>
<sequence length="1866" mass="209213">MRSWQKTDQTPDDVEIQVDNEECMDEFFSQIEEIRTSIDKIDENVTEIKRLYSVILSAPTSDQKTQDDLEAITNEIKKLANNVRNKLKSIEHSLESNAEERVSADTRIKKSQHAVLARKFVEVMTRYNEAQVEFREKSKGRIQRQLEITGKATTDEELEEMLDDGNAAVFTAGIMDSAISKQALSEIEARHKDIIRLESSIKELHDMFLDIAMLVENQGSIIDRIETNMDQSVGFVERAVADTKKAAKFQQEARRRSGTRRRYHDDGISDDEIEGKRTFDLEEKVYGDCFGSDRIKRMEGKDFTYEFVQRGGLRDPIIFERLDGLGIKMPGSDFTVNDVKMFVGSRRMIDVMDVATQKGTEMSMAQWRRYYETPPSQREKLYNVISLEFSHTKMENLVKRPTTVDLIDWVDNMWPRHLKERQRDSTNSILEMQYPKVQKYCLMSVQGCYTDFHIDFGGTSVWYHILRGCKVFWLIPPTPQNLELYENWVLSGKQGDIFLGDKATECQRIELKQGYTFIIPSGWVHAVYTPVDTIVFGGNFLHSFNIPMQLNICNIEDRTRVPAKFRYPFYYEMCWYVLERYVYSLTNTSYLIPEFQKHSLGIGLKRESSSSEALNGHVKDEDDDPPSPSTRPGMKVHMTPFEVEGLWNLLGKLESLPSHKKCVPAGIHNAPALLHDMRALLKEHANDDPKISYTGRPIVKWPRRPSWYQPPPPPAPVGRPKLATTPIIPRPTKPASSMSALRRRRVRCKRCEACLRPECGECNFCRDMKKFGGPGKLKQTCVLRQCLAPGLPLSAVCEICEEGNQDTGEELMECSNCAQIAHPSCLKVPGEGVVNKDLPSCWECPKCVVSKDTDSESSGSGDDITAQEGSGGLRVEGGAWHGVGRPPSSLPPGSLRKQVAAPELRKRNKLEASKMHKRKSSSLDPRVAKIFRRHGMDSGSDDEDGETRKKLSLHSRGAISARRAFGSSRRGLLRGSSHRGARGSGGMTTNSSSLKIRRGLGVRGERGGRVRLRGGSKMHRRRYETEDDDDEDDDEDEEEDDEDEEEEESEEERHMGRPEKEHRSRRRRRRGEEDDDDEDEDDESEEQDFDGEDEEMEDLDDGGEEDEDDDDGENQSDLEPDPPVLLVSDLNDELLNGSYLTVTLQRPSKAKRDPGSIVPKLEAAMSPRTPGNADLLQRKSLHKYRQKNGSSPSTGNGLSQPKATLASGRHTRLRGLNLDGRASPSSTSSRSSISPPPPPPTSTTISYPPSLLTHPSFRDVGNEPGCEKEVWVSVFRYLSRTELAVCMRVCKAWYKWCYDKRLWSRIDLSRCRSLSAQALTAIIKRQPVTLDLSWTPVYKKQMTWLLHHLPGLKDLIMSGCSSSCLSGLSSPSIPCLRTLDLCWAENVTDSHLKDLITSSGSENRSRLKGLLSLRLSGLDVSDSTLKLIIKHMPLLKRLDLSHCPVLTDQSISLLTAIGSNTRSTLKEVNLADMSSFDMTHIALPTFSTRLDSYASIFSTKAHHEQLMYGEKLSIKLSVGADTLQFTSADETKQEVLWSKGYVRRGVITGRDDDRKFVINSVTFDDQGIYTVMNYWGKKSSEYLLKVITKRSYQNCVAGETFRIPLGDLKKNDATLHFSNEEFNLTLVEHGSPVGNSHPEYLGRIQVTAYNIEVLKVNVSDVGNYMLKDRLNRTVKIISMNLVDHHPGIGAGPLAALLLLLGIPPCICCCCRKRICKKSQTTTTNATVVKLDDQVIPPGPPPAYVPPAGPTPGYTPGYPTVGENIVHPPPNPTFPPQPQPPYSGYPAASPTMPPNPAFDPNHSNQNPLYPPASGFAPAQPPQWSGAPYNQPASAGFSPVVYNAPSGPETVKAEINPTTPLLAPPQPE</sequence>
<dbReference type="InterPro" id="IPR006553">
    <property type="entry name" value="Leu-rich_rpt_Cys-con_subtyp"/>
</dbReference>
<keyword evidence="15" id="KW-0223">Dioxygenase</keyword>
<dbReference type="CDD" id="cd00179">
    <property type="entry name" value="SynN"/>
    <property type="match status" value="1"/>
</dbReference>
<comment type="cofactor">
    <cofactor evidence="1">
        <name>Fe(2+)</name>
        <dbReference type="ChEBI" id="CHEBI:29033"/>
    </cofactor>
</comment>
<feature type="compositionally biased region" description="Basic and acidic residues" evidence="30">
    <location>
        <begin position="1051"/>
        <end position="1062"/>
    </location>
</feature>
<feature type="compositionally biased region" description="Basic and acidic residues" evidence="30">
    <location>
        <begin position="903"/>
        <end position="914"/>
    </location>
</feature>
<feature type="compositionally biased region" description="Low complexity" evidence="30">
    <location>
        <begin position="1223"/>
        <end position="1233"/>
    </location>
</feature>
<dbReference type="FunFam" id="2.60.120.650:FF:000005">
    <property type="entry name" value="lysine-specific demethylase 2A isoform X1"/>
    <property type="match status" value="1"/>
</dbReference>
<dbReference type="InterPro" id="IPR011011">
    <property type="entry name" value="Znf_FYVE_PHD"/>
</dbReference>
<dbReference type="InterPro" id="IPR013083">
    <property type="entry name" value="Znf_RING/FYVE/PHD"/>
</dbReference>
<evidence type="ECO:0000259" key="31">
    <source>
        <dbReference type="PROSITE" id="PS50016"/>
    </source>
</evidence>
<keyword evidence="14" id="KW-0156">Chromatin regulator</keyword>
<keyword evidence="8" id="KW-0678">Repressor</keyword>
<dbReference type="GO" id="GO:0005886">
    <property type="term" value="C:plasma membrane"/>
    <property type="evidence" value="ECO:0007669"/>
    <property type="project" value="UniProtKB-ARBA"/>
</dbReference>
<evidence type="ECO:0000256" key="9">
    <source>
        <dbReference type="ARBA" id="ARBA00022614"/>
    </source>
</evidence>
<feature type="region of interest" description="Disordered" evidence="30">
    <location>
        <begin position="1141"/>
        <end position="1248"/>
    </location>
</feature>
<dbReference type="InterPro" id="IPR001810">
    <property type="entry name" value="F-box_dom"/>
</dbReference>
<evidence type="ECO:0000256" key="7">
    <source>
        <dbReference type="ARBA" id="ARBA00022448"/>
    </source>
</evidence>
<evidence type="ECO:0000256" key="18">
    <source>
        <dbReference type="ARBA" id="ARBA00023004"/>
    </source>
</evidence>
<dbReference type="InterPro" id="IPR032675">
    <property type="entry name" value="LRR_dom_sf"/>
</dbReference>
<dbReference type="InterPro" id="IPR010989">
    <property type="entry name" value="SNARE"/>
</dbReference>
<comment type="caution">
    <text evidence="35">The sequence shown here is derived from an EMBL/GenBank/DDBJ whole genome shotgun (WGS) entry which is preliminary data.</text>
</comment>
<keyword evidence="7" id="KW-0813">Transport</keyword>
<feature type="domain" description="T-SNARE coiled-coil homology" evidence="32">
    <location>
        <begin position="184"/>
        <end position="246"/>
    </location>
</feature>
<feature type="region of interest" description="Disordered" evidence="30">
    <location>
        <begin position="1764"/>
        <end position="1866"/>
    </location>
</feature>
<comment type="catalytic activity">
    <reaction evidence="25">
        <text>N(6),N(6)-dimethyl-L-lysyl(36)-[histone H3] + 2 2-oxoglutarate + 2 O2 = L-lysyl(36)-[histone H3] + 2 formaldehyde + 2 succinate + 2 CO2</text>
        <dbReference type="Rhea" id="RHEA:42032"/>
        <dbReference type="Rhea" id="RHEA-COMP:9785"/>
        <dbReference type="Rhea" id="RHEA-COMP:9787"/>
        <dbReference type="ChEBI" id="CHEBI:15379"/>
        <dbReference type="ChEBI" id="CHEBI:16526"/>
        <dbReference type="ChEBI" id="CHEBI:16810"/>
        <dbReference type="ChEBI" id="CHEBI:16842"/>
        <dbReference type="ChEBI" id="CHEBI:29969"/>
        <dbReference type="ChEBI" id="CHEBI:30031"/>
        <dbReference type="ChEBI" id="CHEBI:61976"/>
        <dbReference type="EC" id="1.14.11.27"/>
    </reaction>
</comment>
<dbReference type="Pfam" id="PF00804">
    <property type="entry name" value="Syntaxin"/>
    <property type="match status" value="1"/>
</dbReference>
<dbReference type="InterPro" id="IPR019787">
    <property type="entry name" value="Znf_PHD-finger"/>
</dbReference>
<dbReference type="SUPFAM" id="SSF51197">
    <property type="entry name" value="Clavaminate synthase-like"/>
    <property type="match status" value="1"/>
</dbReference>
<dbReference type="GO" id="GO:0120025">
    <property type="term" value="C:plasma membrane bounded cell projection"/>
    <property type="evidence" value="ECO:0007669"/>
    <property type="project" value="UniProtKB-ARBA"/>
</dbReference>
<keyword evidence="12 27" id="KW-0863">Zinc-finger</keyword>
<keyword evidence="10" id="KW-0812">Transmembrane</keyword>
<dbReference type="InterPro" id="IPR006011">
    <property type="entry name" value="Syntaxin_N"/>
</dbReference>
<feature type="region of interest" description="Disordered" evidence="30">
    <location>
        <begin position="249"/>
        <end position="269"/>
    </location>
</feature>